<reference evidence="2 3" key="1">
    <citation type="submission" date="2020-04" db="EMBL/GenBank/DDBJ databases">
        <title>Draft genome of Leeia sp. IMCC25680.</title>
        <authorList>
            <person name="Song J."/>
            <person name="Cho J.-C."/>
        </authorList>
    </citation>
    <scope>NUCLEOTIDE SEQUENCE [LARGE SCALE GENOMIC DNA]</scope>
    <source>
        <strain evidence="2 3">IMCC25680</strain>
    </source>
</reference>
<dbReference type="Pfam" id="PF20567">
    <property type="entry name" value="DUF6776"/>
    <property type="match status" value="1"/>
</dbReference>
<evidence type="ECO:0000313" key="2">
    <source>
        <dbReference type="EMBL" id="NLR75901.1"/>
    </source>
</evidence>
<accession>A0A847S244</accession>
<keyword evidence="1" id="KW-1133">Transmembrane helix</keyword>
<comment type="caution">
    <text evidence="2">The sequence shown here is derived from an EMBL/GenBank/DDBJ whole genome shotgun (WGS) entry which is preliminary data.</text>
</comment>
<dbReference type="AlphaFoldDB" id="A0A847S244"/>
<dbReference type="RefSeq" id="WP_168877529.1">
    <property type="nucleotide sequence ID" value="NZ_JABAIM010000002.1"/>
</dbReference>
<protein>
    <submittedName>
        <fullName evidence="2">Uncharacterized protein</fullName>
    </submittedName>
</protein>
<keyword evidence="3" id="KW-1185">Reference proteome</keyword>
<proteinExistence type="predicted"/>
<dbReference type="EMBL" id="JABAIM010000002">
    <property type="protein sequence ID" value="NLR75901.1"/>
    <property type="molecule type" value="Genomic_DNA"/>
</dbReference>
<keyword evidence="1" id="KW-0812">Transmembrane</keyword>
<gene>
    <name evidence="2" type="ORF">HF682_12105</name>
</gene>
<keyword evidence="1" id="KW-0472">Membrane</keyword>
<dbReference type="Proteomes" id="UP000587991">
    <property type="component" value="Unassembled WGS sequence"/>
</dbReference>
<evidence type="ECO:0000256" key="1">
    <source>
        <dbReference type="SAM" id="Phobius"/>
    </source>
</evidence>
<dbReference type="InterPro" id="IPR046703">
    <property type="entry name" value="DUF6776"/>
</dbReference>
<evidence type="ECO:0000313" key="3">
    <source>
        <dbReference type="Proteomes" id="UP000587991"/>
    </source>
</evidence>
<name>A0A847S244_9NEIS</name>
<sequence>MRRRSQRHRKLLTAPRLSVQAHTSWPMRLLHYAILLAILLACCGVAYLAGRLGNNEFRGITVQDVFKLRQDVGSLSRDNRLLLKRATQLEQDQRIDSDASVRLQQQVGRLETENLSLRQQLGLFEEMLKRPDNHEPLRVSHFSAYPLADGRWHFQALLAQGSSSNPFDGYYQLKWGGNSSGSWPSDPQDARSRLQFRHLTRIEGDLPAGIQPLDKLTLTLFAQGNTTPAAEWSTTLK</sequence>
<feature type="transmembrane region" description="Helical" evidence="1">
    <location>
        <begin position="29"/>
        <end position="49"/>
    </location>
</feature>
<organism evidence="2 3">
    <name type="scientific">Leeia aquatica</name>
    <dbReference type="NCBI Taxonomy" id="2725557"/>
    <lineage>
        <taxon>Bacteria</taxon>
        <taxon>Pseudomonadati</taxon>
        <taxon>Pseudomonadota</taxon>
        <taxon>Betaproteobacteria</taxon>
        <taxon>Neisseriales</taxon>
        <taxon>Leeiaceae</taxon>
        <taxon>Leeia</taxon>
    </lineage>
</organism>